<evidence type="ECO:0000256" key="2">
    <source>
        <dbReference type="SAM" id="SignalP"/>
    </source>
</evidence>
<keyword evidence="2" id="KW-0732">Signal</keyword>
<name>A0A5M3XXH5_9ACTN</name>
<comment type="caution">
    <text evidence="3">The sequence shown here is derived from an EMBL/GenBank/DDBJ whole genome shotgun (WGS) entry which is preliminary data.</text>
</comment>
<sequence length="107" mass="11324">MAKSKQTTFTLLCAAVLSVALPGFAGYASAKFEAYDQTKRELARLRAQLDEPTIQGRKIQGPRIQGPGVAEPTNSPEPSDPAIAGYFMGVPGVGGRDSCGSALWPER</sequence>
<gene>
    <name evidence="3" type="ORF">Aple_085350</name>
</gene>
<evidence type="ECO:0000313" key="3">
    <source>
        <dbReference type="EMBL" id="GES25636.1"/>
    </source>
</evidence>
<dbReference type="AlphaFoldDB" id="A0A5M3XXH5"/>
<feature type="region of interest" description="Disordered" evidence="1">
    <location>
        <begin position="53"/>
        <end position="86"/>
    </location>
</feature>
<protein>
    <submittedName>
        <fullName evidence="3">Uncharacterized protein</fullName>
    </submittedName>
</protein>
<evidence type="ECO:0000256" key="1">
    <source>
        <dbReference type="SAM" id="MobiDB-lite"/>
    </source>
</evidence>
<organism evidence="3 4">
    <name type="scientific">Acrocarpospora pleiomorpha</name>
    <dbReference type="NCBI Taxonomy" id="90975"/>
    <lineage>
        <taxon>Bacteria</taxon>
        <taxon>Bacillati</taxon>
        <taxon>Actinomycetota</taxon>
        <taxon>Actinomycetes</taxon>
        <taxon>Streptosporangiales</taxon>
        <taxon>Streptosporangiaceae</taxon>
        <taxon>Acrocarpospora</taxon>
    </lineage>
</organism>
<dbReference type="Proteomes" id="UP000377595">
    <property type="component" value="Unassembled WGS sequence"/>
</dbReference>
<reference evidence="3 4" key="1">
    <citation type="submission" date="2019-10" db="EMBL/GenBank/DDBJ databases">
        <title>Whole genome shotgun sequence of Acrocarpospora pleiomorpha NBRC 16267.</title>
        <authorList>
            <person name="Ichikawa N."/>
            <person name="Kimura A."/>
            <person name="Kitahashi Y."/>
            <person name="Komaki H."/>
            <person name="Oguchi A."/>
        </authorList>
    </citation>
    <scope>NUCLEOTIDE SEQUENCE [LARGE SCALE GENOMIC DNA]</scope>
    <source>
        <strain evidence="3 4">NBRC 16267</strain>
    </source>
</reference>
<proteinExistence type="predicted"/>
<dbReference type="EMBL" id="BLAF01000070">
    <property type="protein sequence ID" value="GES25636.1"/>
    <property type="molecule type" value="Genomic_DNA"/>
</dbReference>
<keyword evidence="4" id="KW-1185">Reference proteome</keyword>
<evidence type="ECO:0000313" key="4">
    <source>
        <dbReference type="Proteomes" id="UP000377595"/>
    </source>
</evidence>
<accession>A0A5M3XXH5</accession>
<feature type="signal peptide" evidence="2">
    <location>
        <begin position="1"/>
        <end position="25"/>
    </location>
</feature>
<feature type="chain" id="PRO_5038840772" evidence="2">
    <location>
        <begin position="26"/>
        <end position="107"/>
    </location>
</feature>